<dbReference type="AlphaFoldDB" id="A0A7D9EAC5"/>
<proteinExistence type="predicted"/>
<protein>
    <submittedName>
        <fullName evidence="1">Uncharacterized protein</fullName>
    </submittedName>
</protein>
<name>A0A7D9EAC5_PARCT</name>
<evidence type="ECO:0000313" key="2">
    <source>
        <dbReference type="Proteomes" id="UP001152795"/>
    </source>
</evidence>
<dbReference type="Proteomes" id="UP001152795">
    <property type="component" value="Unassembled WGS sequence"/>
</dbReference>
<organism evidence="1 2">
    <name type="scientific">Paramuricea clavata</name>
    <name type="common">Red gorgonian</name>
    <name type="synonym">Violescent sea-whip</name>
    <dbReference type="NCBI Taxonomy" id="317549"/>
    <lineage>
        <taxon>Eukaryota</taxon>
        <taxon>Metazoa</taxon>
        <taxon>Cnidaria</taxon>
        <taxon>Anthozoa</taxon>
        <taxon>Octocorallia</taxon>
        <taxon>Malacalcyonacea</taxon>
        <taxon>Plexauridae</taxon>
        <taxon>Paramuricea</taxon>
    </lineage>
</organism>
<keyword evidence="2" id="KW-1185">Reference proteome</keyword>
<evidence type="ECO:0000313" key="1">
    <source>
        <dbReference type="EMBL" id="CAB4004542.1"/>
    </source>
</evidence>
<reference evidence="1" key="1">
    <citation type="submission" date="2020-04" db="EMBL/GenBank/DDBJ databases">
        <authorList>
            <person name="Alioto T."/>
            <person name="Alioto T."/>
            <person name="Gomez Garrido J."/>
        </authorList>
    </citation>
    <scope>NUCLEOTIDE SEQUENCE</scope>
    <source>
        <strain evidence="1">A484AB</strain>
    </source>
</reference>
<gene>
    <name evidence="1" type="ORF">PACLA_8A068715</name>
</gene>
<accession>A0A7D9EAC5</accession>
<dbReference type="EMBL" id="CACRXK020004930">
    <property type="protein sequence ID" value="CAB4004542.1"/>
    <property type="molecule type" value="Genomic_DNA"/>
</dbReference>
<sequence length="64" mass="7579">MALTARNFATSLYWFIKHLQATAIELYKETNVYKPIKFFSLKRLVRFGNYNSMDGENDSVLKRK</sequence>
<comment type="caution">
    <text evidence="1">The sequence shown here is derived from an EMBL/GenBank/DDBJ whole genome shotgun (WGS) entry which is preliminary data.</text>
</comment>